<dbReference type="OrthoDB" id="2431475at2759"/>
<accession>A0A2K0WRC6</accession>
<dbReference type="AlphaFoldDB" id="A0A2K0WRC6"/>
<feature type="compositionally biased region" description="Basic and acidic residues" evidence="1">
    <location>
        <begin position="325"/>
        <end position="336"/>
    </location>
</feature>
<evidence type="ECO:0000256" key="1">
    <source>
        <dbReference type="SAM" id="MobiDB-lite"/>
    </source>
</evidence>
<dbReference type="EMBL" id="MTQA01000038">
    <property type="protein sequence ID" value="PNP84832.1"/>
    <property type="molecule type" value="Genomic_DNA"/>
</dbReference>
<evidence type="ECO:0000313" key="2">
    <source>
        <dbReference type="EMBL" id="PNP84832.1"/>
    </source>
</evidence>
<keyword evidence="3" id="KW-1185">Reference proteome</keyword>
<dbReference type="Proteomes" id="UP000236664">
    <property type="component" value="Unassembled WGS sequence"/>
</dbReference>
<feature type="compositionally biased region" description="Basic and acidic residues" evidence="1">
    <location>
        <begin position="196"/>
        <end position="207"/>
    </location>
</feature>
<feature type="compositionally biased region" description="Basic and acidic residues" evidence="1">
    <location>
        <begin position="128"/>
        <end position="186"/>
    </location>
</feature>
<comment type="caution">
    <text evidence="2">The sequence shown here is derived from an EMBL/GenBank/DDBJ whole genome shotgun (WGS) entry which is preliminary data.</text>
</comment>
<proteinExistence type="predicted"/>
<organism evidence="2 3">
    <name type="scientific">Gibberella nygamai</name>
    <name type="common">Bean root rot disease fungus</name>
    <name type="synonym">Fusarium nygamai</name>
    <dbReference type="NCBI Taxonomy" id="42673"/>
    <lineage>
        <taxon>Eukaryota</taxon>
        <taxon>Fungi</taxon>
        <taxon>Dikarya</taxon>
        <taxon>Ascomycota</taxon>
        <taxon>Pezizomycotina</taxon>
        <taxon>Sordariomycetes</taxon>
        <taxon>Hypocreomycetidae</taxon>
        <taxon>Hypocreales</taxon>
        <taxon>Nectriaceae</taxon>
        <taxon>Fusarium</taxon>
        <taxon>Fusarium fujikuroi species complex</taxon>
    </lineage>
</organism>
<feature type="compositionally biased region" description="Acidic residues" evidence="1">
    <location>
        <begin position="254"/>
        <end position="263"/>
    </location>
</feature>
<evidence type="ECO:0000313" key="3">
    <source>
        <dbReference type="Proteomes" id="UP000236664"/>
    </source>
</evidence>
<feature type="region of interest" description="Disordered" evidence="1">
    <location>
        <begin position="85"/>
        <end position="313"/>
    </location>
</feature>
<feature type="compositionally biased region" description="Basic and acidic residues" evidence="1">
    <location>
        <begin position="241"/>
        <end position="253"/>
    </location>
</feature>
<protein>
    <recommendedName>
        <fullName evidence="4">Pre-mRNA-splicing factor 38B</fullName>
    </recommendedName>
</protein>
<dbReference type="PANTHER" id="PTHR40132:SF1">
    <property type="entry name" value="PRE-MRNA-SPLICING FACTOR 38B"/>
    <property type="match status" value="1"/>
</dbReference>
<feature type="compositionally biased region" description="Acidic residues" evidence="1">
    <location>
        <begin position="301"/>
        <end position="313"/>
    </location>
</feature>
<feature type="region of interest" description="Disordered" evidence="1">
    <location>
        <begin position="325"/>
        <end position="357"/>
    </location>
</feature>
<reference evidence="2 3" key="1">
    <citation type="submission" date="2017-06" db="EMBL/GenBank/DDBJ databases">
        <title>Genome of Fusarium nygamai isolate CS10214.</title>
        <authorList>
            <person name="Gardiner D.M."/>
            <person name="Obanor F."/>
            <person name="Kazan K."/>
        </authorList>
    </citation>
    <scope>NUCLEOTIDE SEQUENCE [LARGE SCALE GENOMIC DNA]</scope>
    <source>
        <strain evidence="2 3">CS10214</strain>
    </source>
</reference>
<feature type="compositionally biased region" description="Basic and acidic residues" evidence="1">
    <location>
        <begin position="286"/>
        <end position="300"/>
    </location>
</feature>
<dbReference type="PANTHER" id="PTHR40132">
    <property type="entry name" value="PRE-MRNA-SPLICING FACTOR 38B"/>
    <property type="match status" value="1"/>
</dbReference>
<feature type="compositionally biased region" description="Basic residues" evidence="1">
    <location>
        <begin position="208"/>
        <end position="240"/>
    </location>
</feature>
<gene>
    <name evidence="2" type="ORF">FNYG_01926</name>
</gene>
<evidence type="ECO:0008006" key="4">
    <source>
        <dbReference type="Google" id="ProtNLM"/>
    </source>
</evidence>
<name>A0A2K0WRC6_GIBNY</name>
<sequence length="383" mass="44585">MSKNDELLTDDYVADLLSQEASDCSLKYSAMGMEAYRTNKKPANMMKPNTRFLRHIIKDTDNHNKALLAKEAAESKARLKDLERTEEIKRRKTNPSVHDIRRRQMGDIHAILGGKKRPRGEDEAGPFSRRESRRADKDRRQERKHDQRSDDLFTDKRSEQRQHGRLSRDDRRSKTDDESRRSDRSRRDHRHRDRTRSRDRYPEEEGHHRRSHKRRDRSRSPASRRRSRSPRESKSKHRHRSPLDKNEDRKQKEEGEEGSDAMEDLIGPAPPPKYRGRGTVGGSSGIDRRFSDTYDPKTDIQMDEDGGGNDWDDAVEAFRDRQKLRQNQEQRLKDAGFADEQIQRASGADEKSAENVQWSKAGEKRAWDVGKVIGSDGVAQPEV</sequence>
<dbReference type="STRING" id="42673.A0A2K0WRC6"/>